<comment type="caution">
    <text evidence="1">The sequence shown here is derived from an EMBL/GenBank/DDBJ whole genome shotgun (WGS) entry which is preliminary data.</text>
</comment>
<proteinExistence type="predicted"/>
<dbReference type="OrthoDB" id="2745898at2759"/>
<evidence type="ECO:0000313" key="1">
    <source>
        <dbReference type="EMBL" id="EAU90660.2"/>
    </source>
</evidence>
<dbReference type="HOGENOM" id="CLU_070846_0_0_1"/>
<gene>
    <name evidence="1" type="ORF">CC1G_03929</name>
</gene>
<protein>
    <recommendedName>
        <fullName evidence="3">F-box domain-containing protein</fullName>
    </recommendedName>
</protein>
<reference evidence="1 2" key="1">
    <citation type="journal article" date="2010" name="Proc. Natl. Acad. Sci. U.S.A.">
        <title>Insights into evolution of multicellular fungi from the assembled chromosomes of the mushroom Coprinopsis cinerea (Coprinus cinereus).</title>
        <authorList>
            <person name="Stajich J.E."/>
            <person name="Wilke S.K."/>
            <person name="Ahren D."/>
            <person name="Au C.H."/>
            <person name="Birren B.W."/>
            <person name="Borodovsky M."/>
            <person name="Burns C."/>
            <person name="Canback B."/>
            <person name="Casselton L.A."/>
            <person name="Cheng C.K."/>
            <person name="Deng J."/>
            <person name="Dietrich F.S."/>
            <person name="Fargo D.C."/>
            <person name="Farman M.L."/>
            <person name="Gathman A.C."/>
            <person name="Goldberg J."/>
            <person name="Guigo R."/>
            <person name="Hoegger P.J."/>
            <person name="Hooker J.B."/>
            <person name="Huggins A."/>
            <person name="James T.Y."/>
            <person name="Kamada T."/>
            <person name="Kilaru S."/>
            <person name="Kodira C."/>
            <person name="Kues U."/>
            <person name="Kupfer D."/>
            <person name="Kwan H.S."/>
            <person name="Lomsadze A."/>
            <person name="Li W."/>
            <person name="Lilly W.W."/>
            <person name="Ma L.J."/>
            <person name="Mackey A.J."/>
            <person name="Manning G."/>
            <person name="Martin F."/>
            <person name="Muraguchi H."/>
            <person name="Natvig D.O."/>
            <person name="Palmerini H."/>
            <person name="Ramesh M.A."/>
            <person name="Rehmeyer C.J."/>
            <person name="Roe B.A."/>
            <person name="Shenoy N."/>
            <person name="Stanke M."/>
            <person name="Ter-Hovhannisyan V."/>
            <person name="Tunlid A."/>
            <person name="Velagapudi R."/>
            <person name="Vision T.J."/>
            <person name="Zeng Q."/>
            <person name="Zolan M.E."/>
            <person name="Pukkila P.J."/>
        </authorList>
    </citation>
    <scope>NUCLEOTIDE SEQUENCE [LARGE SCALE GENOMIC DNA]</scope>
    <source>
        <strain evidence="2">Okayama-7 / 130 / ATCC MYA-4618 / FGSC 9003</strain>
    </source>
</reference>
<keyword evidence="2" id="KW-1185">Reference proteome</keyword>
<name>A8N882_COPC7</name>
<organism evidence="1 2">
    <name type="scientific">Coprinopsis cinerea (strain Okayama-7 / 130 / ATCC MYA-4618 / FGSC 9003)</name>
    <name type="common">Inky cap fungus</name>
    <name type="synonym">Hormographiella aspergillata</name>
    <dbReference type="NCBI Taxonomy" id="240176"/>
    <lineage>
        <taxon>Eukaryota</taxon>
        <taxon>Fungi</taxon>
        <taxon>Dikarya</taxon>
        <taxon>Basidiomycota</taxon>
        <taxon>Agaricomycotina</taxon>
        <taxon>Agaricomycetes</taxon>
        <taxon>Agaricomycetidae</taxon>
        <taxon>Agaricales</taxon>
        <taxon>Agaricineae</taxon>
        <taxon>Psathyrellaceae</taxon>
        <taxon>Coprinopsis</taxon>
    </lineage>
</organism>
<dbReference type="VEuPathDB" id="FungiDB:CC1G_03929"/>
<dbReference type="AlphaFoldDB" id="A8N882"/>
<dbReference type="GeneID" id="6007620"/>
<dbReference type="RefSeq" id="XP_001831038.2">
    <property type="nucleotide sequence ID" value="XM_001830986.2"/>
</dbReference>
<evidence type="ECO:0000313" key="2">
    <source>
        <dbReference type="Proteomes" id="UP000001861"/>
    </source>
</evidence>
<dbReference type="EMBL" id="AACS02000007">
    <property type="protein sequence ID" value="EAU90660.2"/>
    <property type="molecule type" value="Genomic_DNA"/>
</dbReference>
<evidence type="ECO:0008006" key="3">
    <source>
        <dbReference type="Google" id="ProtNLM"/>
    </source>
</evidence>
<dbReference type="Proteomes" id="UP000001861">
    <property type="component" value="Unassembled WGS sequence"/>
</dbReference>
<dbReference type="InParanoid" id="A8N882"/>
<accession>A8N882</accession>
<sequence>MFPLELFEATVECLAAQGTMDDLHQCALVNKQLTQLCQKQIFHTVKLVQKEAGWIPPEERVGLPPHPIERFAKVVQQKLAIGDYVRVLEIESMLNYSVDDGFTVLGHLHQVHTFTLAFADGPRHAEHARPWGTISPGLRKNYSEWTCRNNILSRLPSSSLKTLRSITLMLDTWETPEFPVYGKFAHELALIQGENVLEELDLFLVVQIDCDLNLDPVQWQELDHLLSMGFPYLRKLAIRVEMTIFNIPSPLEYAADRQMQLEKILTECFDWSKEHLEFTKSANCWVI</sequence>
<dbReference type="KEGG" id="cci:CC1G_03929"/>